<dbReference type="RefSeq" id="WP_371841934.1">
    <property type="nucleotide sequence ID" value="NZ_JBGMEK010000241.1"/>
</dbReference>
<organism evidence="1 2">
    <name type="scientific">Microbulbifer epialgicus</name>
    <dbReference type="NCBI Taxonomy" id="393907"/>
    <lineage>
        <taxon>Bacteria</taxon>
        <taxon>Pseudomonadati</taxon>
        <taxon>Pseudomonadota</taxon>
        <taxon>Gammaproteobacteria</taxon>
        <taxon>Cellvibrionales</taxon>
        <taxon>Microbulbiferaceae</taxon>
        <taxon>Microbulbifer</taxon>
    </lineage>
</organism>
<feature type="non-terminal residue" evidence="1">
    <location>
        <position position="327"/>
    </location>
</feature>
<protein>
    <recommendedName>
        <fullName evidence="3">FlgD Ig-like domain-containing protein</fullName>
    </recommendedName>
</protein>
<accession>A0ABV4P773</accession>
<sequence>MSGQPAVSISNVSLLSAKLHPLAGELASGSFSLNRDASVTMEIRRESDNALIFQATQSYPLAGDYPIQWDGRDSESVIQPEGLYRVVLRANDGVDGFVYDAPKVSGEGSVSGSVPNRYDAYSNEFYKISVNVREPSLVSMQVTPSGGSAFYAFEDVYYDGGQHWLYWDGRDPNGEIIETSVSIYYPAPKPLRSTAIYVMDTAPRITGSGEAPTIEVKSDPYLVSHSYEQQTRMAYQLSNDAVVTFSLLPPGIVNPQDPSAIVLLDQELVSANDEEGNALLHEVEWRGYNDSDPNAVLVGDEGVYTFAIQAVSPETGESTLYRGVVSL</sequence>
<name>A0ABV4P773_9GAMM</name>
<dbReference type="EMBL" id="JBGMEK010000241">
    <property type="protein sequence ID" value="MFA0814087.1"/>
    <property type="molecule type" value="Genomic_DNA"/>
</dbReference>
<proteinExistence type="predicted"/>
<dbReference type="Proteomes" id="UP001569428">
    <property type="component" value="Unassembled WGS sequence"/>
</dbReference>
<reference evidence="1 2" key="1">
    <citation type="submission" date="2024-08" db="EMBL/GenBank/DDBJ databases">
        <authorList>
            <person name="Ishaq N."/>
        </authorList>
    </citation>
    <scope>NUCLEOTIDE SEQUENCE [LARGE SCALE GENOMIC DNA]</scope>
    <source>
        <strain evidence="1 2">DSM 18651</strain>
    </source>
</reference>
<gene>
    <name evidence="1" type="ORF">ACCI49_24785</name>
</gene>
<dbReference type="Gene3D" id="2.60.40.4070">
    <property type="match status" value="1"/>
</dbReference>
<evidence type="ECO:0000313" key="2">
    <source>
        <dbReference type="Proteomes" id="UP001569428"/>
    </source>
</evidence>
<keyword evidence="2" id="KW-1185">Reference proteome</keyword>
<comment type="caution">
    <text evidence="1">The sequence shown here is derived from an EMBL/GenBank/DDBJ whole genome shotgun (WGS) entry which is preliminary data.</text>
</comment>
<evidence type="ECO:0008006" key="3">
    <source>
        <dbReference type="Google" id="ProtNLM"/>
    </source>
</evidence>
<evidence type="ECO:0000313" key="1">
    <source>
        <dbReference type="EMBL" id="MFA0814087.1"/>
    </source>
</evidence>